<evidence type="ECO:0000313" key="1">
    <source>
        <dbReference type="EMBL" id="KAE9029907.1"/>
    </source>
</evidence>
<protein>
    <submittedName>
        <fullName evidence="1">Uncharacterized protein</fullName>
    </submittedName>
</protein>
<proteinExistence type="predicted"/>
<reference evidence="1 2" key="1">
    <citation type="submission" date="2018-09" db="EMBL/GenBank/DDBJ databases">
        <title>Genomic investigation of the strawberry pathogen Phytophthora fragariae indicates pathogenicity is determined by transcriptional variation in three key races.</title>
        <authorList>
            <person name="Adams T.M."/>
            <person name="Armitage A.D."/>
            <person name="Sobczyk M.K."/>
            <person name="Bates H.J."/>
            <person name="Dunwell J.M."/>
            <person name="Nellist C.F."/>
            <person name="Harrison R.J."/>
        </authorList>
    </citation>
    <scope>NUCLEOTIDE SEQUENCE [LARGE SCALE GENOMIC DNA]</scope>
    <source>
        <strain evidence="1 2">SCRP245</strain>
    </source>
</reference>
<name>A0A6A3MGE2_9STRA</name>
<accession>A0A6A3MGE2</accession>
<evidence type="ECO:0000313" key="2">
    <source>
        <dbReference type="Proteomes" id="UP000460718"/>
    </source>
</evidence>
<dbReference type="Proteomes" id="UP000460718">
    <property type="component" value="Unassembled WGS sequence"/>
</dbReference>
<organism evidence="1 2">
    <name type="scientific">Phytophthora fragariae</name>
    <dbReference type="NCBI Taxonomy" id="53985"/>
    <lineage>
        <taxon>Eukaryota</taxon>
        <taxon>Sar</taxon>
        <taxon>Stramenopiles</taxon>
        <taxon>Oomycota</taxon>
        <taxon>Peronosporomycetes</taxon>
        <taxon>Peronosporales</taxon>
        <taxon>Peronosporaceae</taxon>
        <taxon>Phytophthora</taxon>
    </lineage>
</organism>
<dbReference type="AlphaFoldDB" id="A0A6A3MGE2"/>
<gene>
    <name evidence="1" type="ORF">PF011_g879</name>
</gene>
<comment type="caution">
    <text evidence="1">The sequence shown here is derived from an EMBL/GenBank/DDBJ whole genome shotgun (WGS) entry which is preliminary data.</text>
</comment>
<sequence>MMADEEPRSLQQVIPVCDRVRCTNWMELDKAPHGSKGLYGRAVDFFPALFRSSDRRVNMNKARDWWSKQEHTAVKLAEPNQLKYSTASQRVRHQIVVKALGGRGRELGAHWEWLYPLMLVEFRRLRRTGVKMSNQLVAEMGVVFIEDSEHHVFNVRLSVNDQLSRKLKAIVELYSDSFEEGYKEGANSVSL</sequence>
<dbReference type="EMBL" id="QXFW01000021">
    <property type="protein sequence ID" value="KAE9029907.1"/>
    <property type="molecule type" value="Genomic_DNA"/>
</dbReference>